<proteinExistence type="predicted"/>
<keyword evidence="3" id="KW-1185">Reference proteome</keyword>
<keyword evidence="1" id="KW-0732">Signal</keyword>
<evidence type="ECO:0000313" key="3">
    <source>
        <dbReference type="Proteomes" id="UP000316759"/>
    </source>
</evidence>
<dbReference type="STRING" id="46835.A0A504YWM6"/>
<organism evidence="2 3">
    <name type="scientific">Fasciola gigantica</name>
    <name type="common">Giant liver fluke</name>
    <dbReference type="NCBI Taxonomy" id="46835"/>
    <lineage>
        <taxon>Eukaryota</taxon>
        <taxon>Metazoa</taxon>
        <taxon>Spiralia</taxon>
        <taxon>Lophotrochozoa</taxon>
        <taxon>Platyhelminthes</taxon>
        <taxon>Trematoda</taxon>
        <taxon>Digenea</taxon>
        <taxon>Plagiorchiida</taxon>
        <taxon>Echinostomata</taxon>
        <taxon>Echinostomatoidea</taxon>
        <taxon>Fasciolidae</taxon>
        <taxon>Fasciola</taxon>
    </lineage>
</organism>
<dbReference type="GO" id="GO:0016740">
    <property type="term" value="F:transferase activity"/>
    <property type="evidence" value="ECO:0007669"/>
    <property type="project" value="UniProtKB-KW"/>
</dbReference>
<gene>
    <name evidence="2" type="ORF">FGIG_08360</name>
</gene>
<protein>
    <submittedName>
        <fullName evidence="2">Hexosyltransferase</fullName>
    </submittedName>
</protein>
<feature type="chain" id="PRO_5021456303" evidence="1">
    <location>
        <begin position="20"/>
        <end position="406"/>
    </location>
</feature>
<accession>A0A504YWM6</accession>
<evidence type="ECO:0000256" key="1">
    <source>
        <dbReference type="SAM" id="SignalP"/>
    </source>
</evidence>
<feature type="signal peptide" evidence="1">
    <location>
        <begin position="1"/>
        <end position="19"/>
    </location>
</feature>
<dbReference type="OrthoDB" id="2139606at2759"/>
<dbReference type="Proteomes" id="UP000316759">
    <property type="component" value="Unassembled WGS sequence"/>
</dbReference>
<comment type="caution">
    <text evidence="2">The sequence shown here is derived from an EMBL/GenBank/DDBJ whole genome shotgun (WGS) entry which is preliminary data.</text>
</comment>
<evidence type="ECO:0000313" key="2">
    <source>
        <dbReference type="EMBL" id="TPP64895.1"/>
    </source>
</evidence>
<name>A0A504YWM6_FASGI</name>
<keyword evidence="2" id="KW-0808">Transferase</keyword>
<dbReference type="AlphaFoldDB" id="A0A504YWM6"/>
<dbReference type="EMBL" id="SUNJ01003919">
    <property type="protein sequence ID" value="TPP64895.1"/>
    <property type="molecule type" value="Genomic_DNA"/>
</dbReference>
<sequence length="406" mass="46257">MLLLLSVSTVAFLAIVVSASDDAHQAFWPPSNIVSLIDPAEGRINLALRPRVVSSPHTGYLANYHELLITSLASDVKVNREHSQLKRMVDAQQSLLQQPNRPQYSLYPQVLNMRQIVRHVQSGIPLEEEPINDPPLIPIHTPDRVCQQSANKWPDLVILVESCLDCASARQHARETFMQPSLWLEMYVQFVFSVAISDTRLGVKERKSFALLYPGLEKEQQEHGDLLTGGPFDSKMLQTWNRIQAFRWLSVFCQERVPLYLFINSNYSVVPRNLITFLRGIPRDLQLILNAGLRPQTLEVPRSGLDPVDHDEIPWNRYPEHYNDTVFFVGAELLIKASITMAFTRPYRNSAAYLGFVWAKLDYPSLHLPEIIKEKGNYSEICASSVVGTAHLDRYMDWSNGFFFGP</sequence>
<reference evidence="2 3" key="1">
    <citation type="submission" date="2019-04" db="EMBL/GenBank/DDBJ databases">
        <title>Annotation for the trematode Fasciola gigantica.</title>
        <authorList>
            <person name="Choi Y.-J."/>
        </authorList>
    </citation>
    <scope>NUCLEOTIDE SEQUENCE [LARGE SCALE GENOMIC DNA]</scope>
    <source>
        <strain evidence="2">Uganda_cow_1</strain>
    </source>
</reference>